<dbReference type="RefSeq" id="WP_209460254.1">
    <property type="nucleotide sequence ID" value="NZ_JAGGKC010000023.1"/>
</dbReference>
<accession>A0ABS4G6C0</accession>
<keyword evidence="5" id="KW-1185">Reference proteome</keyword>
<comment type="caution">
    <text evidence="4">The sequence shown here is derived from an EMBL/GenBank/DDBJ whole genome shotgun (WGS) entry which is preliminary data.</text>
</comment>
<evidence type="ECO:0000256" key="1">
    <source>
        <dbReference type="ARBA" id="ARBA00022679"/>
    </source>
</evidence>
<dbReference type="PANTHER" id="PTHR43420:SF12">
    <property type="entry name" value="N-ACETYLTRANSFERASE DOMAIN-CONTAINING PROTEIN"/>
    <property type="match status" value="1"/>
</dbReference>
<dbReference type="CDD" id="cd04301">
    <property type="entry name" value="NAT_SF"/>
    <property type="match status" value="1"/>
</dbReference>
<sequence length="167" mass="19234">MPRRIRMRLDLEDKIRNFNVEITPVSEETIPELAGIMLDAYRDTVDYEGEDLKQTEDELGRVFRGLYGPVIREASHTIWENGEAAASVIVCLFKHEPTITYTFTRKASKRKGYATTLINKAEEELLRQGYRTLHLFVTLENRDAVNLYESLGFYEVPVTTVTEVVTN</sequence>
<dbReference type="InterPro" id="IPR016181">
    <property type="entry name" value="Acyl_CoA_acyltransferase"/>
</dbReference>
<dbReference type="PROSITE" id="PS51186">
    <property type="entry name" value="GNAT"/>
    <property type="match status" value="1"/>
</dbReference>
<dbReference type="EMBL" id="JAGGKC010000023">
    <property type="protein sequence ID" value="MBP1920076.1"/>
    <property type="molecule type" value="Genomic_DNA"/>
</dbReference>
<feature type="domain" description="N-acetyltransferase" evidence="3">
    <location>
        <begin position="20"/>
        <end position="167"/>
    </location>
</feature>
<dbReference type="Gene3D" id="3.40.630.30">
    <property type="match status" value="1"/>
</dbReference>
<dbReference type="PANTHER" id="PTHR43420">
    <property type="entry name" value="ACETYLTRANSFERASE"/>
    <property type="match status" value="1"/>
</dbReference>
<reference evidence="4 5" key="1">
    <citation type="submission" date="2021-03" db="EMBL/GenBank/DDBJ databases">
        <title>Genomic Encyclopedia of Type Strains, Phase IV (KMG-IV): sequencing the most valuable type-strain genomes for metagenomic binning, comparative biology and taxonomic classification.</title>
        <authorList>
            <person name="Goeker M."/>
        </authorList>
    </citation>
    <scope>NUCLEOTIDE SEQUENCE [LARGE SCALE GENOMIC DNA]</scope>
    <source>
        <strain evidence="4 5">DSM 6139</strain>
    </source>
</reference>
<dbReference type="Pfam" id="PF00583">
    <property type="entry name" value="Acetyltransf_1"/>
    <property type="match status" value="1"/>
</dbReference>
<name>A0ABS4G6C0_9CLOT</name>
<organism evidence="4 5">
    <name type="scientific">Youngiibacter multivorans</name>
    <dbReference type="NCBI Taxonomy" id="937251"/>
    <lineage>
        <taxon>Bacteria</taxon>
        <taxon>Bacillati</taxon>
        <taxon>Bacillota</taxon>
        <taxon>Clostridia</taxon>
        <taxon>Eubacteriales</taxon>
        <taxon>Clostridiaceae</taxon>
        <taxon>Youngiibacter</taxon>
    </lineage>
</organism>
<evidence type="ECO:0000259" key="3">
    <source>
        <dbReference type="PROSITE" id="PS51186"/>
    </source>
</evidence>
<evidence type="ECO:0000256" key="2">
    <source>
        <dbReference type="ARBA" id="ARBA00023315"/>
    </source>
</evidence>
<keyword evidence="2" id="KW-0012">Acyltransferase</keyword>
<evidence type="ECO:0000313" key="4">
    <source>
        <dbReference type="EMBL" id="MBP1920076.1"/>
    </source>
</evidence>
<dbReference type="SUPFAM" id="SSF55729">
    <property type="entry name" value="Acyl-CoA N-acyltransferases (Nat)"/>
    <property type="match status" value="1"/>
</dbReference>
<evidence type="ECO:0000313" key="5">
    <source>
        <dbReference type="Proteomes" id="UP001519271"/>
    </source>
</evidence>
<dbReference type="InterPro" id="IPR050680">
    <property type="entry name" value="YpeA/RimI_acetyltransf"/>
</dbReference>
<gene>
    <name evidence="4" type="ORF">J2Z34_002574</name>
</gene>
<proteinExistence type="predicted"/>
<protein>
    <submittedName>
        <fullName evidence="4">Ribosomal protein S18 acetylase RimI-like enzyme</fullName>
    </submittedName>
</protein>
<keyword evidence="1" id="KW-0808">Transferase</keyword>
<dbReference type="InterPro" id="IPR000182">
    <property type="entry name" value="GNAT_dom"/>
</dbReference>
<dbReference type="Proteomes" id="UP001519271">
    <property type="component" value="Unassembled WGS sequence"/>
</dbReference>